<keyword evidence="4 13" id="KW-0963">Cytoplasm</keyword>
<dbReference type="InterPro" id="IPR015803">
    <property type="entry name" value="Cys-tRNA-ligase"/>
</dbReference>
<comment type="cofactor">
    <cofactor evidence="13">
        <name>Zn(2+)</name>
        <dbReference type="ChEBI" id="CHEBI:29105"/>
    </cofactor>
    <text evidence="13">Binds 1 zinc ion per subunit.</text>
</comment>
<dbReference type="PATRIC" id="fig|1618344.3.peg.317"/>
<evidence type="ECO:0000259" key="14">
    <source>
        <dbReference type="SMART" id="SM00840"/>
    </source>
</evidence>
<dbReference type="AlphaFoldDB" id="A0A0G0WA60"/>
<evidence type="ECO:0000256" key="11">
    <source>
        <dbReference type="ARBA" id="ARBA00023146"/>
    </source>
</evidence>
<dbReference type="GO" id="GO:0005829">
    <property type="term" value="C:cytosol"/>
    <property type="evidence" value="ECO:0007669"/>
    <property type="project" value="TreeGrafter"/>
</dbReference>
<evidence type="ECO:0000313" key="15">
    <source>
        <dbReference type="EMBL" id="KKS09899.1"/>
    </source>
</evidence>
<dbReference type="PANTHER" id="PTHR10890">
    <property type="entry name" value="CYSTEINYL-TRNA SYNTHETASE"/>
    <property type="match status" value="1"/>
</dbReference>
<keyword evidence="10 13" id="KW-0648">Protein biosynthesis</keyword>
<protein>
    <recommendedName>
        <fullName evidence="13">Cysteine--tRNA ligase</fullName>
        <ecNumber evidence="13">6.1.1.16</ecNumber>
    </recommendedName>
    <alternativeName>
        <fullName evidence="13">Cysteinyl-tRNA synthetase</fullName>
        <shortName evidence="13">CysRS</shortName>
    </alternativeName>
</protein>
<comment type="subunit">
    <text evidence="3 13">Monomer.</text>
</comment>
<accession>A0A0G0WA60</accession>
<keyword evidence="7 13" id="KW-0547">Nucleotide-binding</keyword>
<feature type="binding site" evidence="13">
    <location>
        <position position="243"/>
    </location>
    <ligand>
        <name>Zn(2+)</name>
        <dbReference type="ChEBI" id="CHEBI:29105"/>
    </ligand>
</feature>
<gene>
    <name evidence="13 15" type="primary">cysS</name>
    <name evidence="15" type="ORF">UU65_C0001G0304</name>
</gene>
<dbReference type="PRINTS" id="PR00983">
    <property type="entry name" value="TRNASYNTHCYS"/>
</dbReference>
<dbReference type="SUPFAM" id="SSF47323">
    <property type="entry name" value="Anticodon-binding domain of a subclass of class I aminoacyl-tRNA synthetases"/>
    <property type="match status" value="1"/>
</dbReference>
<evidence type="ECO:0000256" key="10">
    <source>
        <dbReference type="ARBA" id="ARBA00022917"/>
    </source>
</evidence>
<dbReference type="GO" id="GO:0008270">
    <property type="term" value="F:zinc ion binding"/>
    <property type="evidence" value="ECO:0007669"/>
    <property type="project" value="UniProtKB-UniRule"/>
</dbReference>
<keyword evidence="6 13" id="KW-0479">Metal-binding</keyword>
<dbReference type="InterPro" id="IPR015273">
    <property type="entry name" value="Cys-tRNA-synt_Ia_DALR"/>
</dbReference>
<comment type="caution">
    <text evidence="15">The sequence shown here is derived from an EMBL/GenBank/DDBJ whole genome shotgun (WGS) entry which is preliminary data.</text>
</comment>
<evidence type="ECO:0000256" key="6">
    <source>
        <dbReference type="ARBA" id="ARBA00022723"/>
    </source>
</evidence>
<dbReference type="NCBIfam" id="TIGR00435">
    <property type="entry name" value="cysS"/>
    <property type="match status" value="1"/>
</dbReference>
<dbReference type="Pfam" id="PF09190">
    <property type="entry name" value="DALR_2"/>
    <property type="match status" value="1"/>
</dbReference>
<evidence type="ECO:0000256" key="9">
    <source>
        <dbReference type="ARBA" id="ARBA00022840"/>
    </source>
</evidence>
<dbReference type="Pfam" id="PF23493">
    <property type="entry name" value="CysS_C"/>
    <property type="match status" value="1"/>
</dbReference>
<dbReference type="Gene3D" id="1.20.120.1910">
    <property type="entry name" value="Cysteine-tRNA ligase, C-terminal anti-codon recognition domain"/>
    <property type="match status" value="1"/>
</dbReference>
<reference evidence="15 16" key="1">
    <citation type="journal article" date="2015" name="Nature">
        <title>rRNA introns, odd ribosomes, and small enigmatic genomes across a large radiation of phyla.</title>
        <authorList>
            <person name="Brown C.T."/>
            <person name="Hug L.A."/>
            <person name="Thomas B.C."/>
            <person name="Sharon I."/>
            <person name="Castelle C.J."/>
            <person name="Singh A."/>
            <person name="Wilkins M.J."/>
            <person name="Williams K.H."/>
            <person name="Banfield J.F."/>
        </authorList>
    </citation>
    <scope>NUCLEOTIDE SEQUENCE [LARGE SCALE GENOMIC DNA]</scope>
</reference>
<keyword evidence="9 13" id="KW-0067">ATP-binding</keyword>
<feature type="binding site" evidence="13">
    <location>
        <position position="278"/>
    </location>
    <ligand>
        <name>ATP</name>
        <dbReference type="ChEBI" id="CHEBI:30616"/>
    </ligand>
</feature>
<keyword evidence="8 13" id="KW-0862">Zinc</keyword>
<dbReference type="CDD" id="cd00672">
    <property type="entry name" value="CysRS_core"/>
    <property type="match status" value="1"/>
</dbReference>
<evidence type="ECO:0000256" key="4">
    <source>
        <dbReference type="ARBA" id="ARBA00022490"/>
    </source>
</evidence>
<evidence type="ECO:0000256" key="12">
    <source>
        <dbReference type="ARBA" id="ARBA00047398"/>
    </source>
</evidence>
<proteinExistence type="inferred from homology"/>
<comment type="subcellular location">
    <subcellularLocation>
        <location evidence="1 13">Cytoplasm</location>
    </subcellularLocation>
</comment>
<organism evidence="15 16">
    <name type="scientific">candidate division CPR2 bacterium GW2011_GWC1_41_48</name>
    <dbReference type="NCBI Taxonomy" id="1618344"/>
    <lineage>
        <taxon>Bacteria</taxon>
        <taxon>Bacteria division CPR2</taxon>
    </lineage>
</organism>
<dbReference type="PANTHER" id="PTHR10890:SF3">
    <property type="entry name" value="CYSTEINE--TRNA LIGASE, CYTOPLASMIC"/>
    <property type="match status" value="1"/>
</dbReference>
<dbReference type="Gene3D" id="3.40.50.620">
    <property type="entry name" value="HUPs"/>
    <property type="match status" value="1"/>
</dbReference>
<dbReference type="InterPro" id="IPR014729">
    <property type="entry name" value="Rossmann-like_a/b/a_fold"/>
</dbReference>
<feature type="domain" description="Cysteinyl-tRNA synthetase class Ia DALR" evidence="14">
    <location>
        <begin position="358"/>
        <end position="420"/>
    </location>
</feature>
<dbReference type="InterPro" id="IPR032678">
    <property type="entry name" value="tRNA-synt_1_cat_dom"/>
</dbReference>
<dbReference type="FunFam" id="3.40.50.620:FF:000130">
    <property type="entry name" value="Cysteine--tRNA ligase"/>
    <property type="match status" value="1"/>
</dbReference>
<keyword evidence="11 13" id="KW-0030">Aminoacyl-tRNA synthetase</keyword>
<dbReference type="InterPro" id="IPR056411">
    <property type="entry name" value="CysS_C"/>
</dbReference>
<dbReference type="GO" id="GO:0004817">
    <property type="term" value="F:cysteine-tRNA ligase activity"/>
    <property type="evidence" value="ECO:0007669"/>
    <property type="project" value="UniProtKB-UniRule"/>
</dbReference>
<evidence type="ECO:0000313" key="16">
    <source>
        <dbReference type="Proteomes" id="UP000033869"/>
    </source>
</evidence>
<evidence type="ECO:0000256" key="13">
    <source>
        <dbReference type="HAMAP-Rule" id="MF_00041"/>
    </source>
</evidence>
<evidence type="ECO:0000256" key="8">
    <source>
        <dbReference type="ARBA" id="ARBA00022833"/>
    </source>
</evidence>
<dbReference type="InterPro" id="IPR024909">
    <property type="entry name" value="Cys-tRNA/MSH_ligase"/>
</dbReference>
<feature type="binding site" evidence="13">
    <location>
        <position position="218"/>
    </location>
    <ligand>
        <name>Zn(2+)</name>
        <dbReference type="ChEBI" id="CHEBI:29105"/>
    </ligand>
</feature>
<evidence type="ECO:0000256" key="3">
    <source>
        <dbReference type="ARBA" id="ARBA00011245"/>
    </source>
</evidence>
<comment type="similarity">
    <text evidence="2 13">Belongs to the class-I aminoacyl-tRNA synthetase family.</text>
</comment>
<dbReference type="EC" id="6.1.1.16" evidence="13"/>
<evidence type="ECO:0000256" key="5">
    <source>
        <dbReference type="ARBA" id="ARBA00022598"/>
    </source>
</evidence>
<dbReference type="GO" id="GO:0005524">
    <property type="term" value="F:ATP binding"/>
    <property type="evidence" value="ECO:0007669"/>
    <property type="project" value="UniProtKB-UniRule"/>
</dbReference>
<evidence type="ECO:0000256" key="2">
    <source>
        <dbReference type="ARBA" id="ARBA00005594"/>
    </source>
</evidence>
<evidence type="ECO:0000256" key="1">
    <source>
        <dbReference type="ARBA" id="ARBA00004496"/>
    </source>
</evidence>
<feature type="binding site" evidence="13">
    <location>
        <position position="247"/>
    </location>
    <ligand>
        <name>Zn(2+)</name>
        <dbReference type="ChEBI" id="CHEBI:29105"/>
    </ligand>
</feature>
<feature type="short sequence motif" description="'KMSKS' region" evidence="13">
    <location>
        <begin position="275"/>
        <end position="279"/>
    </location>
</feature>
<dbReference type="HAMAP" id="MF_00041">
    <property type="entry name" value="Cys_tRNA_synth"/>
    <property type="match status" value="1"/>
</dbReference>
<keyword evidence="5 13" id="KW-0436">Ligase</keyword>
<dbReference type="Pfam" id="PF01406">
    <property type="entry name" value="tRNA-synt_1e"/>
    <property type="match status" value="1"/>
</dbReference>
<dbReference type="SUPFAM" id="SSF52374">
    <property type="entry name" value="Nucleotidylyl transferase"/>
    <property type="match status" value="1"/>
</dbReference>
<dbReference type="InterPro" id="IPR009080">
    <property type="entry name" value="tRNAsynth_Ia_anticodon-bd"/>
</dbReference>
<dbReference type="GO" id="GO:0006423">
    <property type="term" value="P:cysteinyl-tRNA aminoacylation"/>
    <property type="evidence" value="ECO:0007669"/>
    <property type="project" value="UniProtKB-UniRule"/>
</dbReference>
<dbReference type="EMBL" id="LCBL01000001">
    <property type="protein sequence ID" value="KKS09899.1"/>
    <property type="molecule type" value="Genomic_DNA"/>
</dbReference>
<evidence type="ECO:0000256" key="7">
    <source>
        <dbReference type="ARBA" id="ARBA00022741"/>
    </source>
</evidence>
<dbReference type="Proteomes" id="UP000033869">
    <property type="component" value="Unassembled WGS sequence"/>
</dbReference>
<comment type="catalytic activity">
    <reaction evidence="12 13">
        <text>tRNA(Cys) + L-cysteine + ATP = L-cysteinyl-tRNA(Cys) + AMP + diphosphate</text>
        <dbReference type="Rhea" id="RHEA:17773"/>
        <dbReference type="Rhea" id="RHEA-COMP:9661"/>
        <dbReference type="Rhea" id="RHEA-COMP:9679"/>
        <dbReference type="ChEBI" id="CHEBI:30616"/>
        <dbReference type="ChEBI" id="CHEBI:33019"/>
        <dbReference type="ChEBI" id="CHEBI:35235"/>
        <dbReference type="ChEBI" id="CHEBI:78442"/>
        <dbReference type="ChEBI" id="CHEBI:78517"/>
        <dbReference type="ChEBI" id="CHEBI:456215"/>
        <dbReference type="EC" id="6.1.1.16"/>
    </reaction>
</comment>
<feature type="short sequence motif" description="'HIGH' region" evidence="13">
    <location>
        <begin position="29"/>
        <end position="39"/>
    </location>
</feature>
<dbReference type="SMART" id="SM00840">
    <property type="entry name" value="DALR_2"/>
    <property type="match status" value="1"/>
</dbReference>
<sequence>MKIYNTLSKTKEEFKPIEDTKIKMYVCGPTVYDYSHLGHAKGYVSMDVIRRYLEWRGYAVTYVQNFTDVGHLTDDADEGEDKIEKRAKETKVDPMELVDQYINAYYEDFRALQVKDATIAPRPSQHIEEIIEFVKVLIQKKYAYEVNGSVYFDVAKFKDYGKLSGRKLEEMEAGARVEIREEKQNPADFALWIKAEPEHILKWESPWSLGYPGWHIECSVMSYKYLGDTFDIHGGGIDNIFPHNEDEKAQSEAYTGKPMANYWVLYNLVNIGGEKMSKSKGNFTTVRELLQKHDPEVIRYAILKSHYRSTIDFNEKMFEESQNSIEGLHDFMARLQLVDSDKPNNLDVSGITLKTREDFIQSMDDDFNTPLALSKIFGLIKEVNKIFTQLNTTQSESILAFLYDLDEVLQLRLDKIRPSSKDLPEFLDELILEREDARRRKDWETADRIRDELLRHGIELEDTSKGVRWKKIKG</sequence>
<name>A0A0G0WA60_UNCC2</name>
<feature type="binding site" evidence="13">
    <location>
        <position position="27"/>
    </location>
    <ligand>
        <name>Zn(2+)</name>
        <dbReference type="ChEBI" id="CHEBI:29105"/>
    </ligand>
</feature>